<evidence type="ECO:0000256" key="1">
    <source>
        <dbReference type="ARBA" id="ARBA00000208"/>
    </source>
</evidence>
<comment type="catalytic activity">
    <reaction evidence="16">
        <text>N-(5Z,8Z,11Z,14Z)-eicosatetraenoyl-glycine + H2O = (5Z,8Z,11Z,14Z)-eicosatetraenoate + glycine</text>
        <dbReference type="Rhea" id="RHEA:64108"/>
        <dbReference type="ChEBI" id="CHEBI:15377"/>
        <dbReference type="ChEBI" id="CHEBI:32395"/>
        <dbReference type="ChEBI" id="CHEBI:57305"/>
        <dbReference type="ChEBI" id="CHEBI:59002"/>
    </reaction>
    <physiologicalReaction direction="left-to-right" evidence="16">
        <dbReference type="Rhea" id="RHEA:64109"/>
    </physiologicalReaction>
</comment>
<keyword evidence="18" id="KW-0472">Membrane</keyword>
<evidence type="ECO:0000256" key="11">
    <source>
        <dbReference type="ARBA" id="ARBA00050294"/>
    </source>
</evidence>
<comment type="catalytic activity">
    <reaction evidence="8">
        <text>(9Z)-octadecenoate + glycine = N-(9Z-octadecenoyl)glycine + H2O</text>
        <dbReference type="Rhea" id="RHEA:51316"/>
        <dbReference type="ChEBI" id="CHEBI:15377"/>
        <dbReference type="ChEBI" id="CHEBI:30823"/>
        <dbReference type="ChEBI" id="CHEBI:57305"/>
        <dbReference type="ChEBI" id="CHEBI:133992"/>
    </reaction>
    <physiologicalReaction direction="right-to-left" evidence="8">
        <dbReference type="Rhea" id="RHEA:51318"/>
    </physiologicalReaction>
</comment>
<evidence type="ECO:0000256" key="15">
    <source>
        <dbReference type="ARBA" id="ARBA00052458"/>
    </source>
</evidence>
<evidence type="ECO:0000313" key="20">
    <source>
        <dbReference type="EMBL" id="KRY53719.1"/>
    </source>
</evidence>
<dbReference type="FunFam" id="3.90.1300.10:FF:000001">
    <property type="entry name" value="Fatty-acid amide hydrolase 1"/>
    <property type="match status" value="1"/>
</dbReference>
<evidence type="ECO:0000256" key="13">
    <source>
        <dbReference type="ARBA" id="ARBA00051346"/>
    </source>
</evidence>
<evidence type="ECO:0000256" key="17">
    <source>
        <dbReference type="ARBA" id="ARBA00077216"/>
    </source>
</evidence>
<comment type="caution">
    <text evidence="20">The sequence shown here is derived from an EMBL/GenBank/DDBJ whole genome shotgun (WGS) entry which is preliminary data.</text>
</comment>
<comment type="catalytic activity">
    <reaction evidence="15">
        <text>N-docosanoyl-ethanolamine + H2O = docosanoate + ethanolamine</text>
        <dbReference type="Rhea" id="RHEA:63128"/>
        <dbReference type="ChEBI" id="CHEBI:15377"/>
        <dbReference type="ChEBI" id="CHEBI:23858"/>
        <dbReference type="ChEBI" id="CHEBI:57603"/>
        <dbReference type="ChEBI" id="CHEBI:146186"/>
    </reaction>
    <physiologicalReaction direction="left-to-right" evidence="15">
        <dbReference type="Rhea" id="RHEA:63129"/>
    </physiologicalReaction>
</comment>
<keyword evidence="18" id="KW-1133">Transmembrane helix</keyword>
<comment type="catalytic activity">
    <reaction evidence="11">
        <text>N-(5Z,8Z,11Z,14Z-eicosatetraenoyl)-L-serine + H2O = (5Z,8Z,11Z,14Z)-eicosatetraenoate + L-serine</text>
        <dbReference type="Rhea" id="RHEA:64116"/>
        <dbReference type="ChEBI" id="CHEBI:15377"/>
        <dbReference type="ChEBI" id="CHEBI:32395"/>
        <dbReference type="ChEBI" id="CHEBI:33384"/>
        <dbReference type="ChEBI" id="CHEBI:149697"/>
    </reaction>
    <physiologicalReaction direction="left-to-right" evidence="11">
        <dbReference type="Rhea" id="RHEA:64117"/>
    </physiologicalReaction>
</comment>
<evidence type="ECO:0000256" key="16">
    <source>
        <dbReference type="ARBA" id="ARBA00052709"/>
    </source>
</evidence>
<dbReference type="EC" id="3.5.1.99" evidence="3"/>
<evidence type="ECO:0000256" key="4">
    <source>
        <dbReference type="ARBA" id="ARBA00022553"/>
    </source>
</evidence>
<evidence type="ECO:0000256" key="7">
    <source>
        <dbReference type="ARBA" id="ARBA00023098"/>
    </source>
</evidence>
<evidence type="ECO:0000256" key="8">
    <source>
        <dbReference type="ARBA" id="ARBA00047450"/>
    </source>
</evidence>
<dbReference type="GO" id="GO:0009062">
    <property type="term" value="P:fatty acid catabolic process"/>
    <property type="evidence" value="ECO:0007669"/>
    <property type="project" value="TreeGrafter"/>
</dbReference>
<evidence type="ECO:0000256" key="2">
    <source>
        <dbReference type="ARBA" id="ARBA00009199"/>
    </source>
</evidence>
<dbReference type="GO" id="GO:0017064">
    <property type="term" value="F:fatty acid amide hydrolase activity"/>
    <property type="evidence" value="ECO:0007669"/>
    <property type="project" value="UniProtKB-EC"/>
</dbReference>
<evidence type="ECO:0000256" key="5">
    <source>
        <dbReference type="ARBA" id="ARBA00022801"/>
    </source>
</evidence>
<dbReference type="Gene3D" id="3.90.1300.10">
    <property type="entry name" value="Amidase signature (AS) domain"/>
    <property type="match status" value="1"/>
</dbReference>
<feature type="transmembrane region" description="Helical" evidence="18">
    <location>
        <begin position="12"/>
        <end position="30"/>
    </location>
</feature>
<dbReference type="GO" id="GO:0004040">
    <property type="term" value="F:amidase activity"/>
    <property type="evidence" value="ECO:0007669"/>
    <property type="project" value="TreeGrafter"/>
</dbReference>
<reference evidence="20 21" key="1">
    <citation type="submission" date="2015-01" db="EMBL/GenBank/DDBJ databases">
        <title>Evolution of Trichinella species and genotypes.</title>
        <authorList>
            <person name="Korhonen P.K."/>
            <person name="Edoardo P."/>
            <person name="Giuseppe L.R."/>
            <person name="Gasser R.B."/>
        </authorList>
    </citation>
    <scope>NUCLEOTIDE SEQUENCE [LARGE SCALE GENOMIC DNA]</scope>
    <source>
        <strain evidence="20">ISS120</strain>
    </source>
</reference>
<name>A0A0V1CWT7_TRIBR</name>
<proteinExistence type="inferred from homology"/>
<dbReference type="STRING" id="45882.A0A0V1CWT7"/>
<comment type="catalytic activity">
    <reaction evidence="13">
        <text>N-(9Z-hexadecenoyl) ethanolamine + H2O = (9Z)-hexadecenoate + ethanolamine</text>
        <dbReference type="Rhea" id="RHEA:35563"/>
        <dbReference type="ChEBI" id="CHEBI:15377"/>
        <dbReference type="ChEBI" id="CHEBI:32372"/>
        <dbReference type="ChEBI" id="CHEBI:57603"/>
        <dbReference type="ChEBI" id="CHEBI:71465"/>
    </reaction>
    <physiologicalReaction direction="left-to-right" evidence="13">
        <dbReference type="Rhea" id="RHEA:35564"/>
    </physiologicalReaction>
</comment>
<dbReference type="Pfam" id="PF01425">
    <property type="entry name" value="Amidase"/>
    <property type="match status" value="1"/>
</dbReference>
<dbReference type="InterPro" id="IPR052096">
    <property type="entry name" value="Endocannabinoid_amidase"/>
</dbReference>
<dbReference type="AlphaFoldDB" id="A0A0V1CWT7"/>
<dbReference type="OrthoDB" id="6428749at2759"/>
<sequence length="708" mass="78645">MFHLGIDSCCCCWQIFFTCFASALLAYIIFGCFKRRNLNKAVLERRQRFADSKAALRKRLATTDTVQLEKRRLIVQLKFSDLAEKLQKGELSAVDVLHAYQWRALTICDDTNCNCVVEFVDEAEEFAKQLDHLYNKDSNIAKPPLFGIPISVKESIQIKGHDSTRGYVRSLNQQASESANLIRLLQDAGAVPFVRTNVPQTLLSFACSNPIYGRTSHPTHSNRTCGGSSGGEAALIRLFGSVLGVGSDVGGSIRVPAHYSGVVGFKPTSDRMTQLRSVASIPGRPMMCATAGPMGRDVHSLVMFMKALLDKPMFDSDPYVMPVPFRDEIFRSTEPLTIGYYETDGFFDALPCCRRVVSKTKQLLEQAGHRLVPFQPPDIPLAVSLIVRSCVVDGGQYIIDQLADDLVDPCVRLIHILYCTPVRLRHWLGKLVRPLDAKSALLLGSFASSTADLRRAYEAIGHYRTLFVERWKCASLDALICPPHAVVAMPDHVMARLMSVVSYSALYNLLDFPAGSVQCSVVSDRDEQSVEDEYNVRDLSAKQVFQNCRVGSGSVGLPVGLQCVTLHGQDELCLRLMAEVERLWSGQQSPGMMRRVIKRKIDLADFNCPAMVNYDGRHNMVGQNRQPQVRMVSHVQLGCLRCGKGPSSHVSSPVTGQCPKIELFLCHCLLGQAFSLSFSLQRQKLLSLEKHPPLWLDSALLPLENNAF</sequence>
<comment type="catalytic activity">
    <reaction evidence="10">
        <text>N-(5Z,8Z,11Z,14Z-eicosatetraenoyl)-ethanolamine + H2O = ethanolamine + (5Z,8Z,11Z,14Z)-eicosatetraenoate</text>
        <dbReference type="Rhea" id="RHEA:26136"/>
        <dbReference type="ChEBI" id="CHEBI:2700"/>
        <dbReference type="ChEBI" id="CHEBI:15377"/>
        <dbReference type="ChEBI" id="CHEBI:32395"/>
        <dbReference type="ChEBI" id="CHEBI:57603"/>
        <dbReference type="EC" id="3.5.1.99"/>
    </reaction>
    <physiologicalReaction direction="left-to-right" evidence="10">
        <dbReference type="Rhea" id="RHEA:26137"/>
    </physiologicalReaction>
</comment>
<dbReference type="InterPro" id="IPR023631">
    <property type="entry name" value="Amidase_dom"/>
</dbReference>
<gene>
    <name evidence="20" type="primary">faah-1</name>
    <name evidence="20" type="ORF">T03_6058</name>
</gene>
<dbReference type="Proteomes" id="UP000054653">
    <property type="component" value="Unassembled WGS sequence"/>
</dbReference>
<keyword evidence="18" id="KW-0812">Transmembrane</keyword>
<evidence type="ECO:0000259" key="19">
    <source>
        <dbReference type="Pfam" id="PF01425"/>
    </source>
</evidence>
<comment type="catalytic activity">
    <reaction evidence="1">
        <text>(9Z)-octadecenamide + H2O = (9Z)-octadecenoate + NH4(+)</text>
        <dbReference type="Rhea" id="RHEA:26506"/>
        <dbReference type="ChEBI" id="CHEBI:15377"/>
        <dbReference type="ChEBI" id="CHEBI:28938"/>
        <dbReference type="ChEBI" id="CHEBI:30823"/>
        <dbReference type="ChEBI" id="CHEBI:116314"/>
        <dbReference type="EC" id="3.5.1.99"/>
    </reaction>
    <physiologicalReaction direction="left-to-right" evidence="1">
        <dbReference type="Rhea" id="RHEA:26507"/>
    </physiologicalReaction>
</comment>
<accession>A0A0V1CWT7</accession>
<evidence type="ECO:0000256" key="10">
    <source>
        <dbReference type="ARBA" id="ARBA00048606"/>
    </source>
</evidence>
<dbReference type="SUPFAM" id="SSF75304">
    <property type="entry name" value="Amidase signature (AS) enzymes"/>
    <property type="match status" value="1"/>
</dbReference>
<comment type="catalytic activity">
    <reaction evidence="9">
        <text>N-(9Z-octadecenoyl) ethanolamine + H2O = ethanolamine + (9Z)-octadecenoate</text>
        <dbReference type="Rhea" id="RHEA:45060"/>
        <dbReference type="ChEBI" id="CHEBI:15377"/>
        <dbReference type="ChEBI" id="CHEBI:30823"/>
        <dbReference type="ChEBI" id="CHEBI:57603"/>
        <dbReference type="ChEBI" id="CHEBI:71466"/>
    </reaction>
    <physiologicalReaction direction="left-to-right" evidence="9">
        <dbReference type="Rhea" id="RHEA:45061"/>
    </physiologicalReaction>
</comment>
<evidence type="ECO:0000313" key="21">
    <source>
        <dbReference type="Proteomes" id="UP000054653"/>
    </source>
</evidence>
<keyword evidence="5 20" id="KW-0378">Hydrolase</keyword>
<feature type="non-terminal residue" evidence="20">
    <location>
        <position position="708"/>
    </location>
</feature>
<evidence type="ECO:0000256" key="12">
    <source>
        <dbReference type="ARBA" id="ARBA00050992"/>
    </source>
</evidence>
<keyword evidence="7" id="KW-0443">Lipid metabolism</keyword>
<comment type="catalytic activity">
    <reaction evidence="12">
        <text>N-(15Z-tetracosenoyl)-ethanolamine + H2O = (15Z)-tetracosenoate + ethanolamine</text>
        <dbReference type="Rhea" id="RHEA:63144"/>
        <dbReference type="ChEBI" id="CHEBI:15377"/>
        <dbReference type="ChEBI" id="CHEBI:32392"/>
        <dbReference type="ChEBI" id="CHEBI:57603"/>
        <dbReference type="ChEBI" id="CHEBI:146187"/>
    </reaction>
    <physiologicalReaction direction="left-to-right" evidence="12">
        <dbReference type="Rhea" id="RHEA:63145"/>
    </physiologicalReaction>
</comment>
<comment type="similarity">
    <text evidence="2">Belongs to the amidase family.</text>
</comment>
<dbReference type="OMA" id="LAWQEEL"/>
<evidence type="ECO:0000256" key="3">
    <source>
        <dbReference type="ARBA" id="ARBA00012112"/>
    </source>
</evidence>
<dbReference type="InterPro" id="IPR036928">
    <property type="entry name" value="AS_sf"/>
</dbReference>
<evidence type="ECO:0000256" key="9">
    <source>
        <dbReference type="ARBA" id="ARBA00048052"/>
    </source>
</evidence>
<dbReference type="PANTHER" id="PTHR45847">
    <property type="entry name" value="FATTY ACID AMIDE HYDROLASE"/>
    <property type="match status" value="1"/>
</dbReference>
<protein>
    <recommendedName>
        <fullName evidence="3">fatty acid amide hydrolase</fullName>
        <ecNumber evidence="3">3.5.1.99</ecNumber>
    </recommendedName>
    <alternativeName>
        <fullName evidence="17">Anandamide amidohydrolase 1</fullName>
    </alternativeName>
</protein>
<evidence type="ECO:0000256" key="14">
    <source>
        <dbReference type="ARBA" id="ARBA00051454"/>
    </source>
</evidence>
<keyword evidence="21" id="KW-1185">Reference proteome</keyword>
<comment type="catalytic activity">
    <reaction evidence="14">
        <text>N-octadecanoyl ethanolamine + H2O = octadecanoate + ethanolamine</text>
        <dbReference type="Rhea" id="RHEA:63124"/>
        <dbReference type="ChEBI" id="CHEBI:15377"/>
        <dbReference type="ChEBI" id="CHEBI:25629"/>
        <dbReference type="ChEBI" id="CHEBI:57603"/>
        <dbReference type="ChEBI" id="CHEBI:85299"/>
    </reaction>
    <physiologicalReaction direction="left-to-right" evidence="14">
        <dbReference type="Rhea" id="RHEA:63125"/>
    </physiologicalReaction>
</comment>
<dbReference type="PANTHER" id="PTHR45847:SF6">
    <property type="entry name" value="FATTY ACID AMIDE HYDROLASE"/>
    <property type="match status" value="1"/>
</dbReference>
<organism evidence="20 21">
    <name type="scientific">Trichinella britovi</name>
    <name type="common">Parasitic roundworm</name>
    <dbReference type="NCBI Taxonomy" id="45882"/>
    <lineage>
        <taxon>Eukaryota</taxon>
        <taxon>Metazoa</taxon>
        <taxon>Ecdysozoa</taxon>
        <taxon>Nematoda</taxon>
        <taxon>Enoplea</taxon>
        <taxon>Dorylaimia</taxon>
        <taxon>Trichinellida</taxon>
        <taxon>Trichinellidae</taxon>
        <taxon>Trichinella</taxon>
    </lineage>
</organism>
<dbReference type="EMBL" id="JYDI01000081">
    <property type="protein sequence ID" value="KRY53719.1"/>
    <property type="molecule type" value="Genomic_DNA"/>
</dbReference>
<evidence type="ECO:0000256" key="18">
    <source>
        <dbReference type="SAM" id="Phobius"/>
    </source>
</evidence>
<evidence type="ECO:0000256" key="6">
    <source>
        <dbReference type="ARBA" id="ARBA00022963"/>
    </source>
</evidence>
<keyword evidence="6" id="KW-0442">Lipid degradation</keyword>
<keyword evidence="4" id="KW-0597">Phosphoprotein</keyword>
<feature type="domain" description="Amidase" evidence="19">
    <location>
        <begin position="96"/>
        <end position="574"/>
    </location>
</feature>